<dbReference type="EMBL" id="DVMJ01000014">
    <property type="protein sequence ID" value="HIU12846.1"/>
    <property type="molecule type" value="Genomic_DNA"/>
</dbReference>
<dbReference type="AlphaFoldDB" id="A0A9D1HLW9"/>
<evidence type="ECO:0000313" key="6">
    <source>
        <dbReference type="Proteomes" id="UP000824175"/>
    </source>
</evidence>
<keyword evidence="3" id="KW-0804">Transcription</keyword>
<sequence length="123" mass="13895">MEKINFDPKFPIYLQVMEAIRKDILAGRLKPGDKVPSVRELASQLGVNPNTIQKALSELEREGLLESARTSGRFVKENSEATRQALESACHQLSERYVQDMLDLGLKLEDISAYLLAYLKTRS</sequence>
<dbReference type="InterPro" id="IPR036388">
    <property type="entry name" value="WH-like_DNA-bd_sf"/>
</dbReference>
<comment type="caution">
    <text evidence="5">The sequence shown here is derived from an EMBL/GenBank/DDBJ whole genome shotgun (WGS) entry which is preliminary data.</text>
</comment>
<reference evidence="5" key="1">
    <citation type="submission" date="2020-10" db="EMBL/GenBank/DDBJ databases">
        <authorList>
            <person name="Gilroy R."/>
        </authorList>
    </citation>
    <scope>NUCLEOTIDE SEQUENCE</scope>
    <source>
        <strain evidence="5">CHK195-11698</strain>
    </source>
</reference>
<dbReference type="SUPFAM" id="SSF46785">
    <property type="entry name" value="Winged helix' DNA-binding domain"/>
    <property type="match status" value="1"/>
</dbReference>
<dbReference type="InterPro" id="IPR036390">
    <property type="entry name" value="WH_DNA-bd_sf"/>
</dbReference>
<name>A0A9D1HLW9_9FIRM</name>
<dbReference type="Proteomes" id="UP000824175">
    <property type="component" value="Unassembled WGS sequence"/>
</dbReference>
<dbReference type="PRINTS" id="PR00035">
    <property type="entry name" value="HTHGNTR"/>
</dbReference>
<evidence type="ECO:0000256" key="1">
    <source>
        <dbReference type="ARBA" id="ARBA00023015"/>
    </source>
</evidence>
<dbReference type="Gene3D" id="1.10.10.10">
    <property type="entry name" value="Winged helix-like DNA-binding domain superfamily/Winged helix DNA-binding domain"/>
    <property type="match status" value="1"/>
</dbReference>
<organism evidence="5 6">
    <name type="scientific">Candidatus Fimiplasma intestinipullorum</name>
    <dbReference type="NCBI Taxonomy" id="2840825"/>
    <lineage>
        <taxon>Bacteria</taxon>
        <taxon>Bacillati</taxon>
        <taxon>Bacillota</taxon>
        <taxon>Clostridia</taxon>
        <taxon>Eubacteriales</taxon>
        <taxon>Candidatus Fimiplasma</taxon>
    </lineage>
</organism>
<accession>A0A9D1HLW9</accession>
<evidence type="ECO:0000256" key="3">
    <source>
        <dbReference type="ARBA" id="ARBA00023163"/>
    </source>
</evidence>
<dbReference type="GO" id="GO:0003700">
    <property type="term" value="F:DNA-binding transcription factor activity"/>
    <property type="evidence" value="ECO:0007669"/>
    <property type="project" value="InterPro"/>
</dbReference>
<gene>
    <name evidence="5" type="ORF">IAD15_02075</name>
</gene>
<protein>
    <submittedName>
        <fullName evidence="5">GntR family transcriptional regulator</fullName>
    </submittedName>
</protein>
<feature type="domain" description="HTH gntR-type" evidence="4">
    <location>
        <begin position="10"/>
        <end position="78"/>
    </location>
</feature>
<dbReference type="InterPro" id="IPR000524">
    <property type="entry name" value="Tscrpt_reg_HTH_GntR"/>
</dbReference>
<evidence type="ECO:0000256" key="2">
    <source>
        <dbReference type="ARBA" id="ARBA00023125"/>
    </source>
</evidence>
<dbReference type="PROSITE" id="PS50949">
    <property type="entry name" value="HTH_GNTR"/>
    <property type="match status" value="1"/>
</dbReference>
<dbReference type="PANTHER" id="PTHR38445">
    <property type="entry name" value="HTH-TYPE TRANSCRIPTIONAL REPRESSOR YTRA"/>
    <property type="match status" value="1"/>
</dbReference>
<keyword evidence="1" id="KW-0805">Transcription regulation</keyword>
<dbReference type="PANTHER" id="PTHR38445:SF9">
    <property type="entry name" value="HTH-TYPE TRANSCRIPTIONAL REPRESSOR YTRA"/>
    <property type="match status" value="1"/>
</dbReference>
<dbReference type="CDD" id="cd07377">
    <property type="entry name" value="WHTH_GntR"/>
    <property type="match status" value="1"/>
</dbReference>
<proteinExistence type="predicted"/>
<evidence type="ECO:0000313" key="5">
    <source>
        <dbReference type="EMBL" id="HIU12846.1"/>
    </source>
</evidence>
<keyword evidence="2" id="KW-0238">DNA-binding</keyword>
<dbReference type="Pfam" id="PF00392">
    <property type="entry name" value="GntR"/>
    <property type="match status" value="1"/>
</dbReference>
<dbReference type="SMART" id="SM00345">
    <property type="entry name" value="HTH_GNTR"/>
    <property type="match status" value="1"/>
</dbReference>
<reference evidence="5" key="2">
    <citation type="journal article" date="2021" name="PeerJ">
        <title>Extensive microbial diversity within the chicken gut microbiome revealed by metagenomics and culture.</title>
        <authorList>
            <person name="Gilroy R."/>
            <person name="Ravi A."/>
            <person name="Getino M."/>
            <person name="Pursley I."/>
            <person name="Horton D.L."/>
            <person name="Alikhan N.F."/>
            <person name="Baker D."/>
            <person name="Gharbi K."/>
            <person name="Hall N."/>
            <person name="Watson M."/>
            <person name="Adriaenssens E.M."/>
            <person name="Foster-Nyarko E."/>
            <person name="Jarju S."/>
            <person name="Secka A."/>
            <person name="Antonio M."/>
            <person name="Oren A."/>
            <person name="Chaudhuri R.R."/>
            <person name="La Ragione R."/>
            <person name="Hildebrand F."/>
            <person name="Pallen M.J."/>
        </authorList>
    </citation>
    <scope>NUCLEOTIDE SEQUENCE</scope>
    <source>
        <strain evidence="5">CHK195-11698</strain>
    </source>
</reference>
<dbReference type="GO" id="GO:0003677">
    <property type="term" value="F:DNA binding"/>
    <property type="evidence" value="ECO:0007669"/>
    <property type="project" value="UniProtKB-KW"/>
</dbReference>
<evidence type="ECO:0000259" key="4">
    <source>
        <dbReference type="PROSITE" id="PS50949"/>
    </source>
</evidence>